<feature type="compositionally biased region" description="Basic residues" evidence="9">
    <location>
        <begin position="126"/>
        <end position="136"/>
    </location>
</feature>
<dbReference type="FunFam" id="3.40.50.300:FF:000395">
    <property type="entry name" value="Replication factor C subunit 1"/>
    <property type="match status" value="1"/>
</dbReference>
<dbReference type="GO" id="GO:0005634">
    <property type="term" value="C:nucleus"/>
    <property type="evidence" value="ECO:0007669"/>
    <property type="project" value="UniProtKB-SubCell"/>
</dbReference>
<feature type="region of interest" description="Disordered" evidence="9">
    <location>
        <begin position="1"/>
        <end position="182"/>
    </location>
</feature>
<dbReference type="FunCoup" id="A0A1X2HSL3">
    <property type="interactions" value="850"/>
</dbReference>
<dbReference type="InterPro" id="IPR008921">
    <property type="entry name" value="DNA_pol3_clamp-load_cplx_C"/>
</dbReference>
<keyword evidence="12" id="KW-1185">Reference proteome</keyword>
<dbReference type="InterPro" id="IPR013725">
    <property type="entry name" value="DNA_replication_fac_RFC1_C"/>
</dbReference>
<dbReference type="InterPro" id="IPR036420">
    <property type="entry name" value="BRCT_dom_sf"/>
</dbReference>
<evidence type="ECO:0000256" key="5">
    <source>
        <dbReference type="ARBA" id="ARBA00022741"/>
    </source>
</evidence>
<evidence type="ECO:0000256" key="8">
    <source>
        <dbReference type="PIRNR" id="PIRNR036578"/>
    </source>
</evidence>
<dbReference type="SUPFAM" id="SSF52113">
    <property type="entry name" value="BRCT domain"/>
    <property type="match status" value="1"/>
</dbReference>
<dbReference type="GO" id="GO:0005524">
    <property type="term" value="F:ATP binding"/>
    <property type="evidence" value="ECO:0007669"/>
    <property type="project" value="UniProtKB-UniRule"/>
</dbReference>
<keyword evidence="5 8" id="KW-0547">Nucleotide-binding</keyword>
<feature type="compositionally biased region" description="Acidic residues" evidence="9">
    <location>
        <begin position="113"/>
        <end position="123"/>
    </location>
</feature>
<dbReference type="Pfam" id="PF25361">
    <property type="entry name" value="AAA_lid_RFC1"/>
    <property type="match status" value="1"/>
</dbReference>
<dbReference type="OrthoDB" id="446168at2759"/>
<evidence type="ECO:0000256" key="4">
    <source>
        <dbReference type="ARBA" id="ARBA00022705"/>
    </source>
</evidence>
<dbReference type="Gene3D" id="1.10.8.60">
    <property type="match status" value="1"/>
</dbReference>
<comment type="subcellular location">
    <subcellularLocation>
        <location evidence="1 8">Nucleus</location>
    </subcellularLocation>
</comment>
<dbReference type="Pfam" id="PF00533">
    <property type="entry name" value="BRCT"/>
    <property type="match status" value="1"/>
</dbReference>
<dbReference type="InterPro" id="IPR001357">
    <property type="entry name" value="BRCT_dom"/>
</dbReference>
<dbReference type="InterPro" id="IPR047854">
    <property type="entry name" value="RFC_lid"/>
</dbReference>
<dbReference type="GO" id="GO:0006281">
    <property type="term" value="P:DNA repair"/>
    <property type="evidence" value="ECO:0007669"/>
    <property type="project" value="InterPro"/>
</dbReference>
<dbReference type="GO" id="GO:0005663">
    <property type="term" value="C:DNA replication factor C complex"/>
    <property type="evidence" value="ECO:0007669"/>
    <property type="project" value="InterPro"/>
</dbReference>
<dbReference type="CDD" id="cd18140">
    <property type="entry name" value="HLD_clamp_RFC"/>
    <property type="match status" value="1"/>
</dbReference>
<feature type="compositionally biased region" description="Pro residues" evidence="9">
    <location>
        <begin position="274"/>
        <end position="285"/>
    </location>
</feature>
<organism evidence="11 12">
    <name type="scientific">Syncephalastrum racemosum</name>
    <name type="common">Filamentous fungus</name>
    <dbReference type="NCBI Taxonomy" id="13706"/>
    <lineage>
        <taxon>Eukaryota</taxon>
        <taxon>Fungi</taxon>
        <taxon>Fungi incertae sedis</taxon>
        <taxon>Mucoromycota</taxon>
        <taxon>Mucoromycotina</taxon>
        <taxon>Mucoromycetes</taxon>
        <taxon>Mucorales</taxon>
        <taxon>Syncephalastraceae</taxon>
        <taxon>Syncephalastrum</taxon>
    </lineage>
</organism>
<dbReference type="CDD" id="cd00009">
    <property type="entry name" value="AAA"/>
    <property type="match status" value="1"/>
</dbReference>
<feature type="region of interest" description="Disordered" evidence="9">
    <location>
        <begin position="269"/>
        <end position="313"/>
    </location>
</feature>
<evidence type="ECO:0000256" key="1">
    <source>
        <dbReference type="ARBA" id="ARBA00004123"/>
    </source>
</evidence>
<evidence type="ECO:0000256" key="9">
    <source>
        <dbReference type="SAM" id="MobiDB-lite"/>
    </source>
</evidence>
<keyword evidence="6 8" id="KW-0067">ATP-binding</keyword>
<comment type="similarity">
    <text evidence="2 8">Belongs to the activator 1 large subunit family.</text>
</comment>
<dbReference type="SMART" id="SM00382">
    <property type="entry name" value="AAA"/>
    <property type="match status" value="1"/>
</dbReference>
<dbReference type="SUPFAM" id="SSF48019">
    <property type="entry name" value="post-AAA+ oligomerization domain-like"/>
    <property type="match status" value="1"/>
</dbReference>
<dbReference type="Gene3D" id="1.20.272.10">
    <property type="match status" value="1"/>
</dbReference>
<feature type="region of interest" description="Disordered" evidence="9">
    <location>
        <begin position="830"/>
        <end position="881"/>
    </location>
</feature>
<dbReference type="OMA" id="LICNERN"/>
<dbReference type="GO" id="GO:0016887">
    <property type="term" value="F:ATP hydrolysis activity"/>
    <property type="evidence" value="ECO:0007669"/>
    <property type="project" value="InterPro"/>
</dbReference>
<dbReference type="SUPFAM" id="SSF52540">
    <property type="entry name" value="P-loop containing nucleoside triphosphate hydrolases"/>
    <property type="match status" value="1"/>
</dbReference>
<dbReference type="Pfam" id="PF08519">
    <property type="entry name" value="RFC1"/>
    <property type="match status" value="1"/>
</dbReference>
<sequence>MKDITSYFKTKSSAPAKKEQPPAQTSQSKPEAAAAPMKKSEAAAPKAGDKRDRATAVESRKPPAKTKASAKSKAPTMPKKRVTKYDIDDDEGEYHEEDEKDNDFKPAEKSSEDEAYSSEEDEAPPAKKKAVKKAPAKRKEAPKSEEKVLKEEKPKETKAEPAKKANFWQAKNREGPKALGSRPLPVGEENCLGGMTFVLSGMLETLTEQQTKDIIMRYGGRVTGSVSGKTTFLLRGRDAGAGKTEKASKLGTKIIDEDAFYDLVQKSKAKPDETPVPPPPSPPPSASASSSSLDKGKGKASTTETPGIPEEQLWTEKYKPTAIKDIAGNKTLVKNISIWLERWQDSLRQDFETDKNDGADGITGYRALLLSGPPGVGKTTTAHVVARTHGYEPLEFNASDARSKKVLESSITEMMDNRTMTEFFRGDRGTAGKEKITIPNKGKVVLIMDEVDGMSGGDRGGSAELAKLIRKTKIPVICICNDVKSPKVQPILRVCYDARFRRTPVNQLKSRIMTIAYREKLELKPNVVDQLVESTRNDLRQIINILAVYKLRNNQMTFDEARKEGARNQKYSQMGLFDITPTLFGPKNWLQMDLNELINVYFHEYSLANLMVFENYLKVDPERARAMSKTGSPIEHDANRLQLIAEAADAMADGDIVDAHIHGSVQQWSLMPIHSAFSCVRPAYFMKGFSNTRHNFPSWLGQNSSMQKSIRAVNDIRNHVRTKACVDRAEIRQDYIPTFTYRIFEALKKDDLDEVVNIMHEYYFDRETLESISDLSLTAKKPWSLVPAKTKTALMKKYSSTAHPVLFSTGGPVIKKATAVPAEDMEGDIFEDDNFGNDVSEAEDDDDNISEDKLVKESKKRRGGAASSASSSRATKKQKKK</sequence>
<evidence type="ECO:0000256" key="6">
    <source>
        <dbReference type="ARBA" id="ARBA00022840"/>
    </source>
</evidence>
<reference evidence="11 12" key="1">
    <citation type="submission" date="2016-07" db="EMBL/GenBank/DDBJ databases">
        <title>Pervasive Adenine N6-methylation of Active Genes in Fungi.</title>
        <authorList>
            <consortium name="DOE Joint Genome Institute"/>
            <person name="Mondo S.J."/>
            <person name="Dannebaum R.O."/>
            <person name="Kuo R.C."/>
            <person name="Labutti K."/>
            <person name="Haridas S."/>
            <person name="Kuo A."/>
            <person name="Salamov A."/>
            <person name="Ahrendt S.R."/>
            <person name="Lipzen A."/>
            <person name="Sullivan W."/>
            <person name="Andreopoulos W.B."/>
            <person name="Clum A."/>
            <person name="Lindquist E."/>
            <person name="Daum C."/>
            <person name="Ramamoorthy G.K."/>
            <person name="Gryganskyi A."/>
            <person name="Culley D."/>
            <person name="Magnuson J.K."/>
            <person name="James T.Y."/>
            <person name="O'Malley M.A."/>
            <person name="Stajich J.E."/>
            <person name="Spatafora J.W."/>
            <person name="Visel A."/>
            <person name="Grigoriev I.V."/>
        </authorList>
    </citation>
    <scope>NUCLEOTIDE SEQUENCE [LARGE SCALE GENOMIC DNA]</scope>
    <source>
        <strain evidence="11 12">NRRL 2496</strain>
    </source>
</reference>
<dbReference type="GO" id="GO:0006271">
    <property type="term" value="P:DNA strand elongation involved in DNA replication"/>
    <property type="evidence" value="ECO:0007669"/>
    <property type="project" value="UniProtKB-ARBA"/>
</dbReference>
<keyword evidence="4 8" id="KW-0235">DNA replication</keyword>
<feature type="compositionally biased region" description="Basic and acidic residues" evidence="9">
    <location>
        <begin position="137"/>
        <end position="163"/>
    </location>
</feature>
<dbReference type="GO" id="GO:0003677">
    <property type="term" value="F:DNA binding"/>
    <property type="evidence" value="ECO:0007669"/>
    <property type="project" value="InterPro"/>
</dbReference>
<protein>
    <recommendedName>
        <fullName evidence="3 8">Replication factor C subunit 1</fullName>
    </recommendedName>
</protein>
<dbReference type="Gene3D" id="3.40.50.10190">
    <property type="entry name" value="BRCT domain"/>
    <property type="match status" value="1"/>
</dbReference>
<feature type="compositionally biased region" description="Acidic residues" evidence="9">
    <location>
        <begin position="87"/>
        <end position="101"/>
    </location>
</feature>
<evidence type="ECO:0000256" key="2">
    <source>
        <dbReference type="ARBA" id="ARBA00006116"/>
    </source>
</evidence>
<feature type="compositionally biased region" description="Low complexity" evidence="9">
    <location>
        <begin position="28"/>
        <end position="46"/>
    </location>
</feature>
<dbReference type="PIRSF" id="PIRSF036578">
    <property type="entry name" value="RFC1"/>
    <property type="match status" value="1"/>
</dbReference>
<dbReference type="Pfam" id="PF00004">
    <property type="entry name" value="AAA"/>
    <property type="match status" value="1"/>
</dbReference>
<feature type="compositionally biased region" description="Acidic residues" evidence="9">
    <location>
        <begin position="830"/>
        <end position="849"/>
    </location>
</feature>
<dbReference type="InParanoid" id="A0A1X2HSL3"/>
<dbReference type="FunFam" id="3.40.50.10190:FF:000001">
    <property type="entry name" value="Replication factor C subunit 1"/>
    <property type="match status" value="1"/>
</dbReference>
<keyword evidence="7 8" id="KW-0539">Nucleus</keyword>
<evidence type="ECO:0000256" key="7">
    <source>
        <dbReference type="ARBA" id="ARBA00023242"/>
    </source>
</evidence>
<comment type="caution">
    <text evidence="11">The sequence shown here is derived from an EMBL/GenBank/DDBJ whole genome shotgun (WGS) entry which is preliminary data.</text>
</comment>
<evidence type="ECO:0000313" key="11">
    <source>
        <dbReference type="EMBL" id="ORZ02595.1"/>
    </source>
</evidence>
<evidence type="ECO:0000256" key="3">
    <source>
        <dbReference type="ARBA" id="ARBA00020401"/>
    </source>
</evidence>
<dbReference type="Gene3D" id="3.40.50.300">
    <property type="entry name" value="P-loop containing nucleotide triphosphate hydrolases"/>
    <property type="match status" value="1"/>
</dbReference>
<dbReference type="PANTHER" id="PTHR23389:SF6">
    <property type="entry name" value="REPLICATION FACTOR C SUBUNIT 1"/>
    <property type="match status" value="1"/>
</dbReference>
<dbReference type="Proteomes" id="UP000242180">
    <property type="component" value="Unassembled WGS sequence"/>
</dbReference>
<dbReference type="STRING" id="13706.A0A1X2HSL3"/>
<dbReference type="SMART" id="SM00292">
    <property type="entry name" value="BRCT"/>
    <property type="match status" value="1"/>
</dbReference>
<feature type="compositionally biased region" description="Low complexity" evidence="9">
    <location>
        <begin position="864"/>
        <end position="873"/>
    </location>
</feature>
<dbReference type="InterPro" id="IPR027417">
    <property type="entry name" value="P-loop_NTPase"/>
</dbReference>
<dbReference type="GO" id="GO:0003689">
    <property type="term" value="F:DNA clamp loader activity"/>
    <property type="evidence" value="ECO:0007669"/>
    <property type="project" value="UniProtKB-UniRule"/>
</dbReference>
<gene>
    <name evidence="11" type="ORF">BCR43DRAFT_481803</name>
</gene>
<dbReference type="InterPro" id="IPR012178">
    <property type="entry name" value="RFC1"/>
</dbReference>
<dbReference type="InterPro" id="IPR003593">
    <property type="entry name" value="AAA+_ATPase"/>
</dbReference>
<dbReference type="PANTHER" id="PTHR23389">
    <property type="entry name" value="CHROMOSOME TRANSMISSION FIDELITY FACTOR 18"/>
    <property type="match status" value="1"/>
</dbReference>
<dbReference type="PROSITE" id="PS50172">
    <property type="entry name" value="BRCT"/>
    <property type="match status" value="1"/>
</dbReference>
<evidence type="ECO:0000313" key="12">
    <source>
        <dbReference type="Proteomes" id="UP000242180"/>
    </source>
</evidence>
<dbReference type="AlphaFoldDB" id="A0A1X2HSL3"/>
<accession>A0A1X2HSL3</accession>
<proteinExistence type="inferred from homology"/>
<evidence type="ECO:0000259" key="10">
    <source>
        <dbReference type="PROSITE" id="PS50172"/>
    </source>
</evidence>
<name>A0A1X2HSL3_SYNRA</name>
<feature type="compositionally biased region" description="Basic and acidic residues" evidence="9">
    <location>
        <begin position="47"/>
        <end position="61"/>
    </location>
</feature>
<dbReference type="FunFam" id="1.10.8.60:FF:000021">
    <property type="entry name" value="Replication factor C subunit 1"/>
    <property type="match status" value="1"/>
</dbReference>
<dbReference type="InterPro" id="IPR003959">
    <property type="entry name" value="ATPase_AAA_core"/>
</dbReference>
<feature type="domain" description="BRCT" evidence="10">
    <location>
        <begin position="187"/>
        <end position="268"/>
    </location>
</feature>
<dbReference type="EMBL" id="MCGN01000001">
    <property type="protein sequence ID" value="ORZ02595.1"/>
    <property type="molecule type" value="Genomic_DNA"/>
</dbReference>
<feature type="compositionally biased region" description="Basic and acidic residues" evidence="9">
    <location>
        <begin position="102"/>
        <end position="112"/>
    </location>
</feature>